<proteinExistence type="predicted"/>
<dbReference type="RefSeq" id="WP_015020112.1">
    <property type="nucleotide sequence ID" value="NC_018719.1"/>
</dbReference>
<name>K0ILN2_NITGG</name>
<gene>
    <name evidence="1" type="ordered locus">Ngar_c26560</name>
</gene>
<organism evidence="1 2">
    <name type="scientific">Nitrososphaera gargensis (strain Ga9.2)</name>
    <dbReference type="NCBI Taxonomy" id="1237085"/>
    <lineage>
        <taxon>Archaea</taxon>
        <taxon>Nitrososphaerota</taxon>
        <taxon>Nitrososphaeria</taxon>
        <taxon>Nitrososphaerales</taxon>
        <taxon>Nitrososphaeraceae</taxon>
        <taxon>Nitrososphaera</taxon>
    </lineage>
</organism>
<dbReference type="KEGG" id="nga:Ngar_c26560"/>
<dbReference type="InParanoid" id="K0ILN2"/>
<sequence>MASEVSRKYQEEILRLLSEIVAELKESNILLKEHNSAIDSIKNRIRKIGFSTTNWR</sequence>
<dbReference type="HOGENOM" id="CLU_211863_0_0_2"/>
<keyword evidence="2" id="KW-1185">Reference proteome</keyword>
<evidence type="ECO:0000313" key="1">
    <source>
        <dbReference type="EMBL" id="AFU59577.1"/>
    </source>
</evidence>
<dbReference type="BioCyc" id="CNIT1237085:G1324-2656-MONOMER"/>
<dbReference type="Proteomes" id="UP000008037">
    <property type="component" value="Chromosome"/>
</dbReference>
<reference evidence="1 2" key="1">
    <citation type="journal article" date="2012" name="Environ. Microbiol.">
        <title>The genome of the ammonia-oxidizing Candidatus Nitrososphaera gargensis: insights into metabolic versatility and environmental adaptations.</title>
        <authorList>
            <person name="Spang A."/>
            <person name="Poehlein A."/>
            <person name="Offre P."/>
            <person name="Zumbragel S."/>
            <person name="Haider S."/>
            <person name="Rychlik N."/>
            <person name="Nowka B."/>
            <person name="Schmeisser C."/>
            <person name="Lebedeva E.V."/>
            <person name="Rattei T."/>
            <person name="Bohm C."/>
            <person name="Schmid M."/>
            <person name="Galushko A."/>
            <person name="Hatzenpichler R."/>
            <person name="Weinmaier T."/>
            <person name="Daniel R."/>
            <person name="Schleper C."/>
            <person name="Spieck E."/>
            <person name="Streit W."/>
            <person name="Wagner M."/>
        </authorList>
    </citation>
    <scope>NUCLEOTIDE SEQUENCE [LARGE SCALE GENOMIC DNA]</scope>
    <source>
        <strain evidence="2">Ga9.2</strain>
    </source>
</reference>
<accession>K0ILN2</accession>
<dbReference type="AlphaFoldDB" id="K0ILN2"/>
<evidence type="ECO:0000313" key="2">
    <source>
        <dbReference type="Proteomes" id="UP000008037"/>
    </source>
</evidence>
<dbReference type="EMBL" id="CP002408">
    <property type="protein sequence ID" value="AFU59577.1"/>
    <property type="molecule type" value="Genomic_DNA"/>
</dbReference>
<protein>
    <submittedName>
        <fullName evidence="1">Uncharacterized protein</fullName>
    </submittedName>
</protein>
<dbReference type="GeneID" id="58787760"/>